<evidence type="ECO:0000259" key="5">
    <source>
        <dbReference type="Pfam" id="PF00171"/>
    </source>
</evidence>
<dbReference type="Gene3D" id="3.40.605.10">
    <property type="entry name" value="Aldehyde Dehydrogenase, Chain A, domain 1"/>
    <property type="match status" value="1"/>
</dbReference>
<dbReference type="InterPro" id="IPR051020">
    <property type="entry name" value="ALDH-related_metabolic_enz"/>
</dbReference>
<dbReference type="InterPro" id="IPR029510">
    <property type="entry name" value="Ald_DH_CS_GLU"/>
</dbReference>
<feature type="domain" description="Aldehyde dehydrogenase" evidence="5">
    <location>
        <begin position="28"/>
        <end position="479"/>
    </location>
</feature>
<dbReference type="RefSeq" id="WP_123770650.1">
    <property type="nucleotide sequence ID" value="NZ_RKQN01000003.1"/>
</dbReference>
<dbReference type="EMBL" id="RKQN01000003">
    <property type="protein sequence ID" value="RPE77071.1"/>
    <property type="molecule type" value="Genomic_DNA"/>
</dbReference>
<dbReference type="Pfam" id="PF00171">
    <property type="entry name" value="Aldedh"/>
    <property type="match status" value="1"/>
</dbReference>
<dbReference type="OrthoDB" id="9812625at2"/>
<keyword evidence="2 4" id="KW-0560">Oxidoreductase</keyword>
<dbReference type="Proteomes" id="UP000269708">
    <property type="component" value="Unassembled WGS sequence"/>
</dbReference>
<comment type="caution">
    <text evidence="6">The sequence shown here is derived from an EMBL/GenBank/DDBJ whole genome shotgun (WGS) entry which is preliminary data.</text>
</comment>
<evidence type="ECO:0000256" key="3">
    <source>
        <dbReference type="PROSITE-ProRule" id="PRU10007"/>
    </source>
</evidence>
<feature type="active site" evidence="3">
    <location>
        <position position="258"/>
    </location>
</feature>
<dbReference type="SUPFAM" id="SSF53720">
    <property type="entry name" value="ALDH-like"/>
    <property type="match status" value="1"/>
</dbReference>
<dbReference type="Gene3D" id="3.40.309.10">
    <property type="entry name" value="Aldehyde Dehydrogenase, Chain A, domain 2"/>
    <property type="match status" value="1"/>
</dbReference>
<evidence type="ECO:0000313" key="6">
    <source>
        <dbReference type="EMBL" id="RPE77071.1"/>
    </source>
</evidence>
<comment type="similarity">
    <text evidence="1 4">Belongs to the aldehyde dehydrogenase family.</text>
</comment>
<protein>
    <submittedName>
        <fullName evidence="6">Acyl-CoA reductase-like NAD-dependent aldehyde dehydrogenase</fullName>
    </submittedName>
</protein>
<reference evidence="6 7" key="1">
    <citation type="submission" date="2018-11" db="EMBL/GenBank/DDBJ databases">
        <title>Genomic Encyclopedia of Type Strains, Phase IV (KMG-IV): sequencing the most valuable type-strain genomes for metagenomic binning, comparative biology and taxonomic classification.</title>
        <authorList>
            <person name="Goeker M."/>
        </authorList>
    </citation>
    <scope>NUCLEOTIDE SEQUENCE [LARGE SCALE GENOMIC DNA]</scope>
    <source>
        <strain evidence="6 7">DSM 25623</strain>
    </source>
</reference>
<dbReference type="InterPro" id="IPR016162">
    <property type="entry name" value="Ald_DH_N"/>
</dbReference>
<accession>A0A3N4VBK3</accession>
<dbReference type="InterPro" id="IPR016163">
    <property type="entry name" value="Ald_DH_C"/>
</dbReference>
<evidence type="ECO:0000313" key="7">
    <source>
        <dbReference type="Proteomes" id="UP000269708"/>
    </source>
</evidence>
<evidence type="ECO:0000256" key="4">
    <source>
        <dbReference type="RuleBase" id="RU003345"/>
    </source>
</evidence>
<dbReference type="FunFam" id="3.40.605.10:FF:000020">
    <property type="entry name" value="Aldehyde dehydrogenase"/>
    <property type="match status" value="1"/>
</dbReference>
<keyword evidence="7" id="KW-1185">Reference proteome</keyword>
<sequence>MAKSARSAAPKLPSRYPYYLANRPVQANTDLEVRDKYRGTVATRVALADAAAVRKAIVAAHKAREAMAEFPPDARRDVLEHCVRRFRERAEELALALCVEAGKPIRDARGEVERLIDTFRIAAGEATRVGGETVELQVSPRARGYRGLVKRVPVGACAFITPFNFPLNLVAHKVAPAIAAGCPFVLKPSEKTPIGALIIAGILAETDLPRGAFSVLACSNDDAAQLVEDERIALLSFTGGLVGWDLKARAGRKKVTLELGGNAACIVDADPGRPLDEVVERLVFGAYYQSGQSCISVQRVYVQAALYDKLRKRLKAAVSGLRMGDPHDEGTFIGPMVDEAAAKRLEGWIAAARKGGAKLLAGGPRQGNMLPAALLENVPRDCDLYRQEAFGPVALLEPFEDFDDALDRVNDSDFGLQAGVFTGSLEHAMRAWDRLEVGGVIVGDVPSFRVDNMPYGGVKRSGLGREGVRYAIEEMTEPRLLVLRDPRTG</sequence>
<dbReference type="PANTHER" id="PTHR42991:SF1">
    <property type="entry name" value="ALDEHYDE DEHYDROGENASE"/>
    <property type="match status" value="1"/>
</dbReference>
<gene>
    <name evidence="6" type="ORF">EDC50_2327</name>
</gene>
<dbReference type="InterPro" id="IPR016161">
    <property type="entry name" value="Ald_DH/histidinol_DH"/>
</dbReference>
<dbReference type="CDD" id="cd07147">
    <property type="entry name" value="ALDH_F21_RNP123"/>
    <property type="match status" value="1"/>
</dbReference>
<proteinExistence type="inferred from homology"/>
<evidence type="ECO:0000256" key="1">
    <source>
        <dbReference type="ARBA" id="ARBA00009986"/>
    </source>
</evidence>
<evidence type="ECO:0000256" key="2">
    <source>
        <dbReference type="ARBA" id="ARBA00023002"/>
    </source>
</evidence>
<dbReference type="GO" id="GO:0008911">
    <property type="term" value="F:lactaldehyde dehydrogenase (NAD+) activity"/>
    <property type="evidence" value="ECO:0007669"/>
    <property type="project" value="TreeGrafter"/>
</dbReference>
<dbReference type="InterPro" id="IPR015590">
    <property type="entry name" value="Aldehyde_DH_dom"/>
</dbReference>
<dbReference type="AlphaFoldDB" id="A0A3N4VBK3"/>
<dbReference type="PANTHER" id="PTHR42991">
    <property type="entry name" value="ALDEHYDE DEHYDROGENASE"/>
    <property type="match status" value="1"/>
</dbReference>
<dbReference type="PROSITE" id="PS00687">
    <property type="entry name" value="ALDEHYDE_DEHYDR_GLU"/>
    <property type="match status" value="1"/>
</dbReference>
<organism evidence="6 7">
    <name type="scientific">Vulcaniibacterium tengchongense</name>
    <dbReference type="NCBI Taxonomy" id="1273429"/>
    <lineage>
        <taxon>Bacteria</taxon>
        <taxon>Pseudomonadati</taxon>
        <taxon>Pseudomonadota</taxon>
        <taxon>Gammaproteobacteria</taxon>
        <taxon>Lysobacterales</taxon>
        <taxon>Lysobacteraceae</taxon>
        <taxon>Vulcaniibacterium</taxon>
    </lineage>
</organism>
<name>A0A3N4VBK3_9GAMM</name>